<dbReference type="Pfam" id="PF04488">
    <property type="entry name" value="Gly_transf_sug"/>
    <property type="match status" value="1"/>
</dbReference>
<dbReference type="RefSeq" id="WP_404543678.1">
    <property type="nucleotide sequence ID" value="NZ_JADIKJ010000001.1"/>
</dbReference>
<dbReference type="Gene3D" id="3.90.550.20">
    <property type="match status" value="1"/>
</dbReference>
<name>A0ABW8JCY8_9GAMM</name>
<sequence>MALVVNSIETAGCGSVHLNEDGKMKQAVSMKRELNSCHRSAPSAAAACMHLMQQKIDEGPRQVAQQDKFARWQRRPAMNNESGLPLPLRRGIEKLSGMDMEGVVVHRNSAKPAQLNALAYAHGNDIHLGPGQDRHLPHEAWHVVQQKQGRVQPTMHADGLRINDSRSLEAEADAMGHRAVQMQVANSFQPSSAPVQSQSVVQLVRREHKGIGGLTHLVEMTGDGHIYHDTNWAENEREEVSAGDLLLVDMDDAWLSRRGMHQEANWERDRAGEQKHLWVKAIALNHKKLGANRYVREEMLIDGHEEIPKTMHSIWVQGNYADNPEAGKGLATRQGDNMPGWVNMIWLYRNESESGGFDPGLKSKPLDVRTEGFERLLERGFVEEMERWQRRGDRPGWVAHWLPILDVLYRKKSYIAMSDIMRMIILYYEGGLYMDMKIQVDAGRASFKERPMLLINTANFYDRENWAIMANAGCRMIEAIMLAASQKFPSVEELQTYPENYQGAAGQEGSTHVALHEDKGVWNAVEKYREHCYELGIKLTNPRAINSWFDAYDDRAGTTEPQEKDLLASFRRELELMGKADEDRAIEQPQSHSDDDDDELDALLSQMPSVPVSRPGASSSKRDDANLDM</sequence>
<evidence type="ECO:0000313" key="3">
    <source>
        <dbReference type="EMBL" id="MFK2898733.1"/>
    </source>
</evidence>
<dbReference type="Proteomes" id="UP001620461">
    <property type="component" value="Unassembled WGS sequence"/>
</dbReference>
<proteinExistence type="predicted"/>
<dbReference type="InterPro" id="IPR025295">
    <property type="entry name" value="eCIS_core_dom"/>
</dbReference>
<keyword evidence="4" id="KW-1185">Reference proteome</keyword>
<dbReference type="SUPFAM" id="SSF53448">
    <property type="entry name" value="Nucleotide-diphospho-sugar transferases"/>
    <property type="match status" value="1"/>
</dbReference>
<dbReference type="InterPro" id="IPR029044">
    <property type="entry name" value="Nucleotide-diphossugar_trans"/>
</dbReference>
<feature type="compositionally biased region" description="Basic and acidic residues" evidence="1">
    <location>
        <begin position="620"/>
        <end position="629"/>
    </location>
</feature>
<dbReference type="Pfam" id="PF13699">
    <property type="entry name" value="eCIS_core"/>
    <property type="match status" value="1"/>
</dbReference>
<accession>A0ABW8JCY8</accession>
<comment type="caution">
    <text evidence="3">The sequence shown here is derived from an EMBL/GenBank/DDBJ whole genome shotgun (WGS) entry which is preliminary data.</text>
</comment>
<feature type="domain" description="eCIS core" evidence="2">
    <location>
        <begin position="84"/>
        <end position="149"/>
    </location>
</feature>
<dbReference type="EMBL" id="JADIKJ010000001">
    <property type="protein sequence ID" value="MFK2898733.1"/>
    <property type="molecule type" value="Genomic_DNA"/>
</dbReference>
<organism evidence="3 4">
    <name type="scientific">Dyella jejuensis</name>
    <dbReference type="NCBI Taxonomy" id="1432009"/>
    <lineage>
        <taxon>Bacteria</taxon>
        <taxon>Pseudomonadati</taxon>
        <taxon>Pseudomonadota</taxon>
        <taxon>Gammaproteobacteria</taxon>
        <taxon>Lysobacterales</taxon>
        <taxon>Rhodanobacteraceae</taxon>
        <taxon>Dyella</taxon>
    </lineage>
</organism>
<protein>
    <submittedName>
        <fullName evidence="3">DUF4157 domain-containing protein</fullName>
    </submittedName>
</protein>
<evidence type="ECO:0000313" key="4">
    <source>
        <dbReference type="Proteomes" id="UP001620461"/>
    </source>
</evidence>
<reference evidence="3 4" key="1">
    <citation type="submission" date="2020-10" db="EMBL/GenBank/DDBJ databases">
        <title>Phylogeny of dyella-like bacteria.</title>
        <authorList>
            <person name="Fu J."/>
        </authorList>
    </citation>
    <scope>NUCLEOTIDE SEQUENCE [LARGE SCALE GENOMIC DNA]</scope>
    <source>
        <strain evidence="3 4">JP1</strain>
    </source>
</reference>
<dbReference type="InterPro" id="IPR007577">
    <property type="entry name" value="GlycoTrfase_DXD_sugar-bd_CS"/>
</dbReference>
<evidence type="ECO:0000259" key="2">
    <source>
        <dbReference type="Pfam" id="PF13699"/>
    </source>
</evidence>
<feature type="region of interest" description="Disordered" evidence="1">
    <location>
        <begin position="578"/>
        <end position="629"/>
    </location>
</feature>
<evidence type="ECO:0000256" key="1">
    <source>
        <dbReference type="SAM" id="MobiDB-lite"/>
    </source>
</evidence>
<gene>
    <name evidence="3" type="ORF">ISP15_00080</name>
</gene>